<dbReference type="EMBL" id="JABFAB010238900">
    <property type="protein sequence ID" value="MBA0670978.1"/>
    <property type="molecule type" value="Genomic_DNA"/>
</dbReference>
<accession>A0A7J8W7J8</accession>
<keyword evidence="2" id="KW-1185">Reference proteome</keyword>
<organism evidence="1 2">
    <name type="scientific">Gossypium klotzschianum</name>
    <dbReference type="NCBI Taxonomy" id="34286"/>
    <lineage>
        <taxon>Eukaryota</taxon>
        <taxon>Viridiplantae</taxon>
        <taxon>Streptophyta</taxon>
        <taxon>Embryophyta</taxon>
        <taxon>Tracheophyta</taxon>
        <taxon>Spermatophyta</taxon>
        <taxon>Magnoliopsida</taxon>
        <taxon>eudicotyledons</taxon>
        <taxon>Gunneridae</taxon>
        <taxon>Pentapetalae</taxon>
        <taxon>rosids</taxon>
        <taxon>malvids</taxon>
        <taxon>Malvales</taxon>
        <taxon>Malvaceae</taxon>
        <taxon>Malvoideae</taxon>
        <taxon>Gossypium</taxon>
    </lineage>
</organism>
<evidence type="ECO:0000313" key="2">
    <source>
        <dbReference type="Proteomes" id="UP000593573"/>
    </source>
</evidence>
<dbReference type="OrthoDB" id="10446880at2759"/>
<dbReference type="Proteomes" id="UP000593573">
    <property type="component" value="Unassembled WGS sequence"/>
</dbReference>
<name>A0A7J8W7J8_9ROSI</name>
<gene>
    <name evidence="1" type="ORF">Goklo_029382</name>
</gene>
<protein>
    <submittedName>
        <fullName evidence="1">Uncharacterized protein</fullName>
    </submittedName>
</protein>
<dbReference type="AlphaFoldDB" id="A0A7J8W7J8"/>
<reference evidence="1 2" key="1">
    <citation type="journal article" date="2019" name="Genome Biol. Evol.">
        <title>Insights into the evolution of the New World diploid cottons (Gossypium, subgenus Houzingenia) based on genome sequencing.</title>
        <authorList>
            <person name="Grover C.E."/>
            <person name="Arick M.A. 2nd"/>
            <person name="Thrash A."/>
            <person name="Conover J.L."/>
            <person name="Sanders W.S."/>
            <person name="Peterson D.G."/>
            <person name="Frelichowski J.E."/>
            <person name="Scheffler J.A."/>
            <person name="Scheffler B.E."/>
            <person name="Wendel J.F."/>
        </authorList>
    </citation>
    <scope>NUCLEOTIDE SEQUENCE [LARGE SCALE GENOMIC DNA]</scope>
    <source>
        <strain evidence="1">57</strain>
        <tissue evidence="1">Leaf</tissue>
    </source>
</reference>
<evidence type="ECO:0000313" key="1">
    <source>
        <dbReference type="EMBL" id="MBA0670978.1"/>
    </source>
</evidence>
<sequence>MENKIWKLVDLVLGFNLEGGSSSVGQGKENSLTNHALNVMDHDLEEVALVGEEGKKISKGEIEDLTGKGEMGNIMARSRSMVDLNHLSSTAAKWQADWA</sequence>
<comment type="caution">
    <text evidence="1">The sequence shown here is derived from an EMBL/GenBank/DDBJ whole genome shotgun (WGS) entry which is preliminary data.</text>
</comment>
<proteinExistence type="predicted"/>